<dbReference type="AlphaFoldDB" id="A0A7C4HG23"/>
<evidence type="ECO:0000256" key="1">
    <source>
        <dbReference type="SAM" id="Phobius"/>
    </source>
</evidence>
<name>A0A7C4HG23_STAMA</name>
<sequence>MKTIILFAVTLLSVLTLNYIDNQSNIASIKFDREVFKTANLMDLVNVLKFRESITIITVSNAIPKNGVVKGIIAYRFLNDSIDAVVTIGRYGEENSYIDFMEVECRLGDSVSMLMNEIRFYRQIGILSDSDILDETLLYRSIQRRSLLKELGIDLPEIMYGSLLTSPQNTATLTRGGPLLQYNESTIQSLAVEEKHVGLRCLRNVFISFAIALTIAIVSYIILKRI</sequence>
<gene>
    <name evidence="2" type="ORF">ENU14_05660</name>
</gene>
<protein>
    <submittedName>
        <fullName evidence="2">Uncharacterized protein</fullName>
    </submittedName>
</protein>
<reference evidence="2" key="1">
    <citation type="journal article" date="2020" name="mSystems">
        <title>Genome- and Community-Level Interaction Insights into Carbon Utilization and Element Cycling Functions of Hydrothermarchaeota in Hydrothermal Sediment.</title>
        <authorList>
            <person name="Zhou Z."/>
            <person name="Liu Y."/>
            <person name="Xu W."/>
            <person name="Pan J."/>
            <person name="Luo Z.H."/>
            <person name="Li M."/>
        </authorList>
    </citation>
    <scope>NUCLEOTIDE SEQUENCE [LARGE SCALE GENOMIC DNA]</scope>
    <source>
        <strain evidence="2">SpSt-642</strain>
    </source>
</reference>
<dbReference type="EMBL" id="DTBJ01000051">
    <property type="protein sequence ID" value="HGM59048.1"/>
    <property type="molecule type" value="Genomic_DNA"/>
</dbReference>
<keyword evidence="1" id="KW-0812">Transmembrane</keyword>
<keyword evidence="1" id="KW-0472">Membrane</keyword>
<comment type="caution">
    <text evidence="2">The sequence shown here is derived from an EMBL/GenBank/DDBJ whole genome shotgun (WGS) entry which is preliminary data.</text>
</comment>
<organism evidence="2">
    <name type="scientific">Staphylothermus marinus</name>
    <dbReference type="NCBI Taxonomy" id="2280"/>
    <lineage>
        <taxon>Archaea</taxon>
        <taxon>Thermoproteota</taxon>
        <taxon>Thermoprotei</taxon>
        <taxon>Desulfurococcales</taxon>
        <taxon>Desulfurococcaceae</taxon>
        <taxon>Staphylothermus</taxon>
    </lineage>
</organism>
<accession>A0A7C4HG23</accession>
<feature type="transmembrane region" description="Helical" evidence="1">
    <location>
        <begin position="205"/>
        <end position="223"/>
    </location>
</feature>
<keyword evidence="1" id="KW-1133">Transmembrane helix</keyword>
<proteinExistence type="predicted"/>
<evidence type="ECO:0000313" key="2">
    <source>
        <dbReference type="EMBL" id="HGM59048.1"/>
    </source>
</evidence>